<evidence type="ECO:0000313" key="1">
    <source>
        <dbReference type="EMBL" id="OVE48703.1"/>
    </source>
</evidence>
<gene>
    <name evidence="1" type="ORF">CBW21_09110</name>
</gene>
<dbReference type="AlphaFoldDB" id="A0A202BAY3"/>
<dbReference type="Proteomes" id="UP000196342">
    <property type="component" value="Unassembled WGS sequence"/>
</dbReference>
<name>A0A202BAY3_CHRVL</name>
<dbReference type="EMBL" id="NHOO01000006">
    <property type="protein sequence ID" value="OVE48703.1"/>
    <property type="molecule type" value="Genomic_DNA"/>
</dbReference>
<keyword evidence="2" id="KW-1185">Reference proteome</keyword>
<sequence>MIPSVFPAWRRGLPALLMLSLIWQFETYAVNHAPAAPAQPAATTVWNESWPADTPFLLVQEVRAQFRRADAKRDAGTPVRDIAALPSRPDDAAG</sequence>
<proteinExistence type="predicted"/>
<organism evidence="1 2">
    <name type="scientific">Chromobacterium violaceum</name>
    <dbReference type="NCBI Taxonomy" id="536"/>
    <lineage>
        <taxon>Bacteria</taxon>
        <taxon>Pseudomonadati</taxon>
        <taxon>Pseudomonadota</taxon>
        <taxon>Betaproteobacteria</taxon>
        <taxon>Neisseriales</taxon>
        <taxon>Chromobacteriaceae</taxon>
        <taxon>Chromobacterium</taxon>
    </lineage>
</organism>
<reference evidence="1 2" key="1">
    <citation type="submission" date="2017-05" db="EMBL/GenBank/DDBJ databases">
        <title>Chromobacterium violaceum GHPS1 isolated from Hydrocarbon polluted soil in French Guiana display an awesome secondary metabolite arsenal and a battery of drug and heavy-metal-resistance and detoxification of xenobiotics proteins.</title>
        <authorList>
            <person name="Belbahri L."/>
        </authorList>
    </citation>
    <scope>NUCLEOTIDE SEQUENCE [LARGE SCALE GENOMIC DNA]</scope>
    <source>
        <strain evidence="1 2">GHPS1</strain>
    </source>
</reference>
<accession>A0A202BAY3</accession>
<comment type="caution">
    <text evidence="1">The sequence shown here is derived from an EMBL/GenBank/DDBJ whole genome shotgun (WGS) entry which is preliminary data.</text>
</comment>
<evidence type="ECO:0000313" key="2">
    <source>
        <dbReference type="Proteomes" id="UP000196342"/>
    </source>
</evidence>
<protein>
    <submittedName>
        <fullName evidence="1">Uncharacterized protein</fullName>
    </submittedName>
</protein>
<dbReference type="RefSeq" id="WP_011134559.1">
    <property type="nucleotide sequence ID" value="NZ_JABXOB010000002.1"/>
</dbReference>